<accession>A0A8S9YUI7</accession>
<sequence>MQHCLPLFGWHSFSNRQQLEVWVIQERINGHQDLQRDSYHQLRFGRSEYFPNTTGRFTNIVHPWLIVVHFFPTTPSSRPCNELAFSGGLLMRCHFGIAL</sequence>
<name>A0A8S9YUI7_9TREM</name>
<comment type="caution">
    <text evidence="1">The sequence shown here is derived from an EMBL/GenBank/DDBJ whole genome shotgun (WGS) entry which is preliminary data.</text>
</comment>
<proteinExistence type="predicted"/>
<dbReference type="AlphaFoldDB" id="A0A8S9YUI7"/>
<dbReference type="EMBL" id="JTDE01002904">
    <property type="protein sequence ID" value="KAF7256713.1"/>
    <property type="molecule type" value="Genomic_DNA"/>
</dbReference>
<gene>
    <name evidence="1" type="ORF">EG68_06498</name>
</gene>
<protein>
    <submittedName>
        <fullName evidence="1">Uncharacterized protein</fullName>
    </submittedName>
</protein>
<reference evidence="1" key="1">
    <citation type="submission" date="2019-07" db="EMBL/GenBank/DDBJ databases">
        <title>Annotation for the trematode Paragonimus miyazaki's.</title>
        <authorList>
            <person name="Choi Y.-J."/>
        </authorList>
    </citation>
    <scope>NUCLEOTIDE SEQUENCE</scope>
    <source>
        <strain evidence="1">Japan</strain>
    </source>
</reference>
<keyword evidence="2" id="KW-1185">Reference proteome</keyword>
<evidence type="ECO:0000313" key="2">
    <source>
        <dbReference type="Proteomes" id="UP000822476"/>
    </source>
</evidence>
<evidence type="ECO:0000313" key="1">
    <source>
        <dbReference type="EMBL" id="KAF7256713.1"/>
    </source>
</evidence>
<dbReference type="Proteomes" id="UP000822476">
    <property type="component" value="Unassembled WGS sequence"/>
</dbReference>
<organism evidence="1 2">
    <name type="scientific">Paragonimus skrjabini miyazakii</name>
    <dbReference type="NCBI Taxonomy" id="59628"/>
    <lineage>
        <taxon>Eukaryota</taxon>
        <taxon>Metazoa</taxon>
        <taxon>Spiralia</taxon>
        <taxon>Lophotrochozoa</taxon>
        <taxon>Platyhelminthes</taxon>
        <taxon>Trematoda</taxon>
        <taxon>Digenea</taxon>
        <taxon>Plagiorchiida</taxon>
        <taxon>Troglotremata</taxon>
        <taxon>Troglotrematidae</taxon>
        <taxon>Paragonimus</taxon>
    </lineage>
</organism>